<feature type="compositionally biased region" description="Basic and acidic residues" evidence="1">
    <location>
        <begin position="26"/>
        <end position="37"/>
    </location>
</feature>
<dbReference type="Proteomes" id="UP000007174">
    <property type="component" value="Unassembled WGS sequence"/>
</dbReference>
<evidence type="ECO:0000313" key="3">
    <source>
        <dbReference type="Proteomes" id="UP000007174"/>
    </source>
</evidence>
<proteinExistence type="predicted"/>
<sequence>MVFPSRKPSRMSLKRLRPRQQTFRWPTKEENVDRDPNRATVDGRSQADSHRPRPRCKQRRWTPE</sequence>
<name>H1VP61_COLHI</name>
<feature type="compositionally biased region" description="Basic residues" evidence="1">
    <location>
        <begin position="7"/>
        <end position="18"/>
    </location>
</feature>
<evidence type="ECO:0000313" key="2">
    <source>
        <dbReference type="EMBL" id="CCF42015.1"/>
    </source>
</evidence>
<dbReference type="EMBL" id="CACQ02005091">
    <property type="protein sequence ID" value="CCF42015.1"/>
    <property type="molecule type" value="Genomic_DNA"/>
</dbReference>
<accession>H1VP61</accession>
<evidence type="ECO:0000256" key="1">
    <source>
        <dbReference type="SAM" id="MobiDB-lite"/>
    </source>
</evidence>
<gene>
    <name evidence="2" type="ORF">CH063_12119</name>
</gene>
<feature type="region of interest" description="Disordered" evidence="1">
    <location>
        <begin position="1"/>
        <end position="64"/>
    </location>
</feature>
<reference evidence="3" key="1">
    <citation type="journal article" date="2012" name="Nat. Genet.">
        <title>Lifestyle transitions in plant pathogenic Colletotrichum fungi deciphered by genome and transcriptome analyses.</title>
        <authorList>
            <person name="O'Connell R.J."/>
            <person name="Thon M.R."/>
            <person name="Hacquard S."/>
            <person name="Amyotte S.G."/>
            <person name="Kleemann J."/>
            <person name="Torres M.F."/>
            <person name="Damm U."/>
            <person name="Buiate E.A."/>
            <person name="Epstein L."/>
            <person name="Alkan N."/>
            <person name="Altmueller J."/>
            <person name="Alvarado-Balderrama L."/>
            <person name="Bauser C.A."/>
            <person name="Becker C."/>
            <person name="Birren B.W."/>
            <person name="Chen Z."/>
            <person name="Choi J."/>
            <person name="Crouch J.A."/>
            <person name="Duvick J.P."/>
            <person name="Farman M.A."/>
            <person name="Gan P."/>
            <person name="Heiman D."/>
            <person name="Henrissat B."/>
            <person name="Howard R.J."/>
            <person name="Kabbage M."/>
            <person name="Koch C."/>
            <person name="Kracher B."/>
            <person name="Kubo Y."/>
            <person name="Law A.D."/>
            <person name="Lebrun M.-H."/>
            <person name="Lee Y.-H."/>
            <person name="Miyara I."/>
            <person name="Moore N."/>
            <person name="Neumann U."/>
            <person name="Nordstroem K."/>
            <person name="Panaccione D.G."/>
            <person name="Panstruga R."/>
            <person name="Place M."/>
            <person name="Proctor R.H."/>
            <person name="Prusky D."/>
            <person name="Rech G."/>
            <person name="Reinhardt R."/>
            <person name="Rollins J.A."/>
            <person name="Rounsley S."/>
            <person name="Schardl C.L."/>
            <person name="Schwartz D.C."/>
            <person name="Shenoy N."/>
            <person name="Shirasu K."/>
            <person name="Sikhakolli U.R."/>
            <person name="Stueber K."/>
            <person name="Sukno S.A."/>
            <person name="Sweigard J.A."/>
            <person name="Takano Y."/>
            <person name="Takahara H."/>
            <person name="Trail F."/>
            <person name="van der Does H.C."/>
            <person name="Voll L.M."/>
            <person name="Will I."/>
            <person name="Young S."/>
            <person name="Zeng Q."/>
            <person name="Zhang J."/>
            <person name="Zhou S."/>
            <person name="Dickman M.B."/>
            <person name="Schulze-Lefert P."/>
            <person name="Ver Loren van Themaat E."/>
            <person name="Ma L.-J."/>
            <person name="Vaillancourt L.J."/>
        </authorList>
    </citation>
    <scope>NUCLEOTIDE SEQUENCE [LARGE SCALE GENOMIC DNA]</scope>
    <source>
        <strain evidence="3">IMI 349063</strain>
    </source>
</reference>
<protein>
    <submittedName>
        <fullName evidence="2">Uncharacterized protein</fullName>
    </submittedName>
</protein>
<dbReference type="HOGENOM" id="CLU_2867552_0_0_1"/>
<feature type="compositionally biased region" description="Basic residues" evidence="1">
    <location>
        <begin position="52"/>
        <end position="64"/>
    </location>
</feature>
<dbReference type="AlphaFoldDB" id="H1VP61"/>
<organism evidence="2 3">
    <name type="scientific">Colletotrichum higginsianum (strain IMI 349063)</name>
    <name type="common">Crucifer anthracnose fungus</name>
    <dbReference type="NCBI Taxonomy" id="759273"/>
    <lineage>
        <taxon>Eukaryota</taxon>
        <taxon>Fungi</taxon>
        <taxon>Dikarya</taxon>
        <taxon>Ascomycota</taxon>
        <taxon>Pezizomycotina</taxon>
        <taxon>Sordariomycetes</taxon>
        <taxon>Hypocreomycetidae</taxon>
        <taxon>Glomerellales</taxon>
        <taxon>Glomerellaceae</taxon>
        <taxon>Colletotrichum</taxon>
        <taxon>Colletotrichum destructivum species complex</taxon>
    </lineage>
</organism>